<organism evidence="1 2">
    <name type="scientific">Lysobacter cavernae</name>
    <dbReference type="NCBI Taxonomy" id="1685901"/>
    <lineage>
        <taxon>Bacteria</taxon>
        <taxon>Pseudomonadati</taxon>
        <taxon>Pseudomonadota</taxon>
        <taxon>Gammaproteobacteria</taxon>
        <taxon>Lysobacterales</taxon>
        <taxon>Lysobacteraceae</taxon>
        <taxon>Lysobacter</taxon>
    </lineage>
</organism>
<evidence type="ECO:0008006" key="3">
    <source>
        <dbReference type="Google" id="ProtNLM"/>
    </source>
</evidence>
<dbReference type="EMBL" id="JBHRXK010000004">
    <property type="protein sequence ID" value="MFC3551473.1"/>
    <property type="molecule type" value="Genomic_DNA"/>
</dbReference>
<comment type="caution">
    <text evidence="1">The sequence shown here is derived from an EMBL/GenBank/DDBJ whole genome shotgun (WGS) entry which is preliminary data.</text>
</comment>
<evidence type="ECO:0000313" key="1">
    <source>
        <dbReference type="EMBL" id="MFC3551473.1"/>
    </source>
</evidence>
<dbReference type="Gene3D" id="3.40.50.2000">
    <property type="entry name" value="Glycogen Phosphorylase B"/>
    <property type="match status" value="2"/>
</dbReference>
<dbReference type="RefSeq" id="WP_386759238.1">
    <property type="nucleotide sequence ID" value="NZ_JBHRXK010000004.1"/>
</dbReference>
<keyword evidence="2" id="KW-1185">Reference proteome</keyword>
<dbReference type="Proteomes" id="UP001595740">
    <property type="component" value="Unassembled WGS sequence"/>
</dbReference>
<gene>
    <name evidence="1" type="ORF">ACFOLC_10680</name>
</gene>
<name>A0ABV7RTF6_9GAMM</name>
<evidence type="ECO:0000313" key="2">
    <source>
        <dbReference type="Proteomes" id="UP001595740"/>
    </source>
</evidence>
<sequence length="478" mass="52476">MRIVLIAYDFPPVPSPQSLRWAYLVRELALQGHEIHVLTPDLPGYGVGGLPVIPATVTIHRVYPGPFSAFLRGRQTRSIAPAPAGTVATEVVQQAPPPGQSGHAFHELNWKGRVRYRLENGFSERPVSSLNWKGRLAEKCKAGLSYFLFPDYRAEWLPWARKCLHALLEDVRPEIVVTSHEPACSLPLGLEAKRLGYKWVADLGDPVLATYTPARWQDRAGELERDVCLKADLLCVTTEKTAELLEHRHGAGIARRLVVTQGYDASFVDEPSLAASVTFDADKLELLYTGSFYSFRRADALIDAVASVPGMRLSIGTINAPDYIHRAVAEHPGKFRLLGFLSHRTALSAQRRCDVLVNIANADPVQVPGKVYEYLGAKRPIVHMRGADEDATSELIDAVGGGWHASAQSGELAEMLRALKVMKDAGQLPEGAGNPERLVSHSWQRLASLWSSEALRLSNVADVDIGGRVVSQVISTRK</sequence>
<protein>
    <recommendedName>
        <fullName evidence="3">Glycosyltransferase subfamily 4-like N-terminal domain-containing protein</fullName>
    </recommendedName>
</protein>
<proteinExistence type="predicted"/>
<reference evidence="2" key="1">
    <citation type="journal article" date="2019" name="Int. J. Syst. Evol. Microbiol.">
        <title>The Global Catalogue of Microorganisms (GCM) 10K type strain sequencing project: providing services to taxonomists for standard genome sequencing and annotation.</title>
        <authorList>
            <consortium name="The Broad Institute Genomics Platform"/>
            <consortium name="The Broad Institute Genome Sequencing Center for Infectious Disease"/>
            <person name="Wu L."/>
            <person name="Ma J."/>
        </authorList>
    </citation>
    <scope>NUCLEOTIDE SEQUENCE [LARGE SCALE GENOMIC DNA]</scope>
    <source>
        <strain evidence="2">KCTC 42875</strain>
    </source>
</reference>
<accession>A0ABV7RTF6</accession>
<dbReference type="SUPFAM" id="SSF53756">
    <property type="entry name" value="UDP-Glycosyltransferase/glycogen phosphorylase"/>
    <property type="match status" value="1"/>
</dbReference>